<evidence type="ECO:0000313" key="3">
    <source>
        <dbReference type="Proteomes" id="UP001589619"/>
    </source>
</evidence>
<organism evidence="2 3">
    <name type="scientific">Paenibacillus hodogayensis</name>
    <dbReference type="NCBI Taxonomy" id="279208"/>
    <lineage>
        <taxon>Bacteria</taxon>
        <taxon>Bacillati</taxon>
        <taxon>Bacillota</taxon>
        <taxon>Bacilli</taxon>
        <taxon>Bacillales</taxon>
        <taxon>Paenibacillaceae</taxon>
        <taxon>Paenibacillus</taxon>
    </lineage>
</organism>
<sequence>MLTNWYKSNPQRNTKLVWGISLGVGGLLYLKVWLPATQLGIPCLFHEITGLYCPGCGITRAAASLLQFRLDQAFQYNPLLFLLPPLYLIYAISTKKQKRLPGKVLMAVMLTVTFAFGICRNIPAFAWLAPIAVR</sequence>
<evidence type="ECO:0000313" key="2">
    <source>
        <dbReference type="EMBL" id="MFB9754133.1"/>
    </source>
</evidence>
<gene>
    <name evidence="2" type="ORF">ACFFNY_21405</name>
</gene>
<feature type="transmembrane region" description="Helical" evidence="1">
    <location>
        <begin position="104"/>
        <end position="129"/>
    </location>
</feature>
<dbReference type="Pfam" id="PF10825">
    <property type="entry name" value="DUF2752"/>
    <property type="match status" value="1"/>
</dbReference>
<keyword evidence="1" id="KW-0812">Transmembrane</keyword>
<keyword evidence="3" id="KW-1185">Reference proteome</keyword>
<feature type="transmembrane region" description="Helical" evidence="1">
    <location>
        <begin position="74"/>
        <end position="92"/>
    </location>
</feature>
<evidence type="ECO:0000256" key="1">
    <source>
        <dbReference type="SAM" id="Phobius"/>
    </source>
</evidence>
<comment type="caution">
    <text evidence="2">The sequence shown here is derived from an EMBL/GenBank/DDBJ whole genome shotgun (WGS) entry which is preliminary data.</text>
</comment>
<protein>
    <submittedName>
        <fullName evidence="2">DUF2752 domain-containing protein</fullName>
    </submittedName>
</protein>
<dbReference type="InterPro" id="IPR021215">
    <property type="entry name" value="DUF2752"/>
</dbReference>
<dbReference type="RefSeq" id="WP_344914291.1">
    <property type="nucleotide sequence ID" value="NZ_BAAAYO010000013.1"/>
</dbReference>
<keyword evidence="1" id="KW-0472">Membrane</keyword>
<accession>A0ABV5W1E2</accession>
<dbReference type="EMBL" id="JBHMAG010000014">
    <property type="protein sequence ID" value="MFB9754133.1"/>
    <property type="molecule type" value="Genomic_DNA"/>
</dbReference>
<name>A0ABV5W1E2_9BACL</name>
<proteinExistence type="predicted"/>
<keyword evidence="1" id="KW-1133">Transmembrane helix</keyword>
<reference evidence="2 3" key="1">
    <citation type="submission" date="2024-09" db="EMBL/GenBank/DDBJ databases">
        <authorList>
            <person name="Sun Q."/>
            <person name="Mori K."/>
        </authorList>
    </citation>
    <scope>NUCLEOTIDE SEQUENCE [LARGE SCALE GENOMIC DNA]</scope>
    <source>
        <strain evidence="2 3">JCM 12520</strain>
    </source>
</reference>
<feature type="transmembrane region" description="Helical" evidence="1">
    <location>
        <begin position="16"/>
        <end position="34"/>
    </location>
</feature>
<dbReference type="Proteomes" id="UP001589619">
    <property type="component" value="Unassembled WGS sequence"/>
</dbReference>